<organism evidence="6 7">
    <name type="scientific">Exophiala viscosa</name>
    <dbReference type="NCBI Taxonomy" id="2486360"/>
    <lineage>
        <taxon>Eukaryota</taxon>
        <taxon>Fungi</taxon>
        <taxon>Dikarya</taxon>
        <taxon>Ascomycota</taxon>
        <taxon>Pezizomycotina</taxon>
        <taxon>Eurotiomycetes</taxon>
        <taxon>Chaetothyriomycetidae</taxon>
        <taxon>Chaetothyriales</taxon>
        <taxon>Herpotrichiellaceae</taxon>
        <taxon>Exophiala</taxon>
    </lineage>
</organism>
<evidence type="ECO:0000256" key="1">
    <source>
        <dbReference type="ARBA" id="ARBA00004123"/>
    </source>
</evidence>
<sequence>MAPRKATTAGICKPRKKARLPKIFSCLVCDRNDVVRVEMRRKKKTVMKDGKRTKKTVREGVGKLQCSSCHVKFDYPIGHLSAEVDVYSAWVDSLEAQKEAKKAAVATSTTTGN</sequence>
<keyword evidence="6" id="KW-0251">Elongation factor</keyword>
<gene>
    <name evidence="6" type="ORF">EDD36DRAFT_316385</name>
</gene>
<dbReference type="GO" id="GO:0008023">
    <property type="term" value="C:transcription elongation factor complex"/>
    <property type="evidence" value="ECO:0007669"/>
    <property type="project" value="TreeGrafter"/>
</dbReference>
<dbReference type="PANTHER" id="PTHR20934:SF0">
    <property type="entry name" value="TRANSCRIPTION ELONGATION FACTOR 1 HOMOLOG"/>
    <property type="match status" value="1"/>
</dbReference>
<evidence type="ECO:0000313" key="7">
    <source>
        <dbReference type="Proteomes" id="UP001203852"/>
    </source>
</evidence>
<evidence type="ECO:0000256" key="3">
    <source>
        <dbReference type="ARBA" id="ARBA00022833"/>
    </source>
</evidence>
<dbReference type="GO" id="GO:0003746">
    <property type="term" value="F:translation elongation factor activity"/>
    <property type="evidence" value="ECO:0007669"/>
    <property type="project" value="UniProtKB-KW"/>
</dbReference>
<dbReference type="Pfam" id="PF05129">
    <property type="entry name" value="Zn_ribbon_Elf1"/>
    <property type="match status" value="1"/>
</dbReference>
<evidence type="ECO:0000313" key="6">
    <source>
        <dbReference type="EMBL" id="KAI1610145.1"/>
    </source>
</evidence>
<dbReference type="Gene3D" id="2.20.25.190">
    <property type="match status" value="1"/>
</dbReference>
<reference evidence="6" key="1">
    <citation type="journal article" date="2022" name="bioRxiv">
        <title>Deciphering the potential niche of two novel black yeast fungi from a biological soil crust based on their genomes, phenotypes, and melanin regulation.</title>
        <authorList>
            <consortium name="DOE Joint Genome Institute"/>
            <person name="Carr E.C."/>
            <person name="Barton Q."/>
            <person name="Grambo S."/>
            <person name="Sullivan M."/>
            <person name="Renfro C.M."/>
            <person name="Kuo A."/>
            <person name="Pangilinan J."/>
            <person name="Lipzen A."/>
            <person name="Keymanesh K."/>
            <person name="Savage E."/>
            <person name="Barry K."/>
            <person name="Grigoriev I.V."/>
            <person name="Riekhof W.R."/>
            <person name="Harris S.S."/>
        </authorList>
    </citation>
    <scope>NUCLEOTIDE SEQUENCE</scope>
    <source>
        <strain evidence="6">JF 03-4F</strain>
    </source>
</reference>
<name>A0AAN6DSS3_9EURO</name>
<dbReference type="GO" id="GO:0000993">
    <property type="term" value="F:RNA polymerase II complex binding"/>
    <property type="evidence" value="ECO:0007669"/>
    <property type="project" value="TreeGrafter"/>
</dbReference>
<dbReference type="GO" id="GO:0006368">
    <property type="term" value="P:transcription elongation by RNA polymerase II"/>
    <property type="evidence" value="ECO:0007669"/>
    <property type="project" value="TreeGrafter"/>
</dbReference>
<evidence type="ECO:0000256" key="5">
    <source>
        <dbReference type="RuleBase" id="RU364033"/>
    </source>
</evidence>
<dbReference type="SUPFAM" id="SSF57783">
    <property type="entry name" value="Zinc beta-ribbon"/>
    <property type="match status" value="1"/>
</dbReference>
<comment type="similarity">
    <text evidence="2 5">Belongs to the ELOF1 family.</text>
</comment>
<dbReference type="PANTHER" id="PTHR20934">
    <property type="entry name" value="TRANSCRIPTION ELONGATION FACTOR 1 HOMOLOG"/>
    <property type="match status" value="1"/>
</dbReference>
<keyword evidence="7" id="KW-1185">Reference proteome</keyword>
<keyword evidence="5" id="KW-0804">Transcription</keyword>
<dbReference type="PROSITE" id="PS01047">
    <property type="entry name" value="HMA_1"/>
    <property type="match status" value="1"/>
</dbReference>
<dbReference type="InterPro" id="IPR038567">
    <property type="entry name" value="T_Elf1_sf"/>
</dbReference>
<evidence type="ECO:0000256" key="4">
    <source>
        <dbReference type="ARBA" id="ARBA00023242"/>
    </source>
</evidence>
<comment type="subcellular location">
    <subcellularLocation>
        <location evidence="1 5">Nucleus</location>
    </subcellularLocation>
</comment>
<proteinExistence type="inferred from homology"/>
<keyword evidence="5" id="KW-0479">Metal-binding</keyword>
<keyword evidence="3 5" id="KW-0862">Zinc</keyword>
<keyword evidence="6" id="KW-0648">Protein biosynthesis</keyword>
<accession>A0AAN6DSS3</accession>
<comment type="caution">
    <text evidence="6">The sequence shown here is derived from an EMBL/GenBank/DDBJ whole genome shotgun (WGS) entry which is preliminary data.</text>
</comment>
<protein>
    <recommendedName>
        <fullName evidence="5">Transcription elongation factor 1 homolog</fullName>
    </recommendedName>
</protein>
<dbReference type="Proteomes" id="UP001203852">
    <property type="component" value="Unassembled WGS sequence"/>
</dbReference>
<dbReference type="InterPro" id="IPR017969">
    <property type="entry name" value="Heavy-metal-associated_CS"/>
</dbReference>
<dbReference type="GO" id="GO:0008270">
    <property type="term" value="F:zinc ion binding"/>
    <property type="evidence" value="ECO:0007669"/>
    <property type="project" value="UniProtKB-KW"/>
</dbReference>
<dbReference type="AlphaFoldDB" id="A0AAN6DSS3"/>
<comment type="function">
    <text evidence="5">Transcription elongation factor implicated in the maintenance of proper chromatin structure in actively transcribed regions.</text>
</comment>
<keyword evidence="5" id="KW-0863">Zinc-finger</keyword>
<dbReference type="InterPro" id="IPR007808">
    <property type="entry name" value="Elf1"/>
</dbReference>
<keyword evidence="5" id="KW-0805">Transcription regulation</keyword>
<evidence type="ECO:0000256" key="2">
    <source>
        <dbReference type="ARBA" id="ARBA00009730"/>
    </source>
</evidence>
<dbReference type="EMBL" id="MU404358">
    <property type="protein sequence ID" value="KAI1610145.1"/>
    <property type="molecule type" value="Genomic_DNA"/>
</dbReference>
<keyword evidence="4 5" id="KW-0539">Nucleus</keyword>